<evidence type="ECO:0000313" key="3">
    <source>
        <dbReference type="EMBL" id="OGL43739.1"/>
    </source>
</evidence>
<dbReference type="InterPro" id="IPR050570">
    <property type="entry name" value="Cell_wall_metabolism_enzyme"/>
</dbReference>
<evidence type="ECO:0000259" key="2">
    <source>
        <dbReference type="Pfam" id="PF01551"/>
    </source>
</evidence>
<dbReference type="InterPro" id="IPR011055">
    <property type="entry name" value="Dup_hybrid_motif"/>
</dbReference>
<dbReference type="SUPFAM" id="SSF51261">
    <property type="entry name" value="Duplicated hybrid motif"/>
    <property type="match status" value="1"/>
</dbReference>
<dbReference type="PANTHER" id="PTHR21666">
    <property type="entry name" value="PEPTIDASE-RELATED"/>
    <property type="match status" value="1"/>
</dbReference>
<proteinExistence type="predicted"/>
<accession>A0A1F7RQA4</accession>
<dbReference type="Gene3D" id="2.70.70.10">
    <property type="entry name" value="Glucose Permease (Domain IIA)"/>
    <property type="match status" value="1"/>
</dbReference>
<keyword evidence="1" id="KW-0732">Signal</keyword>
<sequence>MKISLFVLLIILSAAVLSFAQDIDTESIENGGEYFIETNDAANPCITPQQYELIEKQCAENIKLLKIDTSRQKSRLVTLLSWPVRASSSLDDCSYYGISGYVDNDAAAGVFSDYNCGTRSYDGHRGTDIFSWPFPFFKMDYDQVEVIAAAAGTIINKIDGNFDKNCAATALPANYIAIIHPDGSITIYIHMKMNSLTTKIVGETVVTGEYLGIIGSSGNSTGPHLHFEVWSGSTVSTLVDPYFGPCNTLNPASLWVSQKPYKEPEIIKASIHTANIVIPPCPETETLNEDIVFTPGFAAKAYIFIRNETIGLTADLRIVNPDLTTFSSWIHNSTVDYNASYWYWFKTLPTTPGIYTFEATYNGITCSKTFRISEEKKLGMKNYRFILLVSLS</sequence>
<dbReference type="PANTHER" id="PTHR21666:SF270">
    <property type="entry name" value="MUREIN HYDROLASE ACTIVATOR ENVC"/>
    <property type="match status" value="1"/>
</dbReference>
<reference evidence="3 4" key="1">
    <citation type="journal article" date="2016" name="Nat. Commun.">
        <title>Thousands of microbial genomes shed light on interconnected biogeochemical processes in an aquifer system.</title>
        <authorList>
            <person name="Anantharaman K."/>
            <person name="Brown C.T."/>
            <person name="Hug L.A."/>
            <person name="Sharon I."/>
            <person name="Castelle C.J."/>
            <person name="Probst A.J."/>
            <person name="Thomas B.C."/>
            <person name="Singh A."/>
            <person name="Wilkins M.J."/>
            <person name="Karaoz U."/>
            <person name="Brodie E.L."/>
            <person name="Williams K.H."/>
            <person name="Hubbard S.S."/>
            <person name="Banfield J.F."/>
        </authorList>
    </citation>
    <scope>NUCLEOTIDE SEQUENCE [LARGE SCALE GENOMIC DNA]</scope>
</reference>
<dbReference type="AlphaFoldDB" id="A0A1F7RQA4"/>
<evidence type="ECO:0000313" key="4">
    <source>
        <dbReference type="Proteomes" id="UP000179266"/>
    </source>
</evidence>
<dbReference type="GO" id="GO:0004222">
    <property type="term" value="F:metalloendopeptidase activity"/>
    <property type="evidence" value="ECO:0007669"/>
    <property type="project" value="TreeGrafter"/>
</dbReference>
<organism evidence="3 4">
    <name type="scientific">Candidatus Schekmanbacteria bacterium RBG_13_48_7</name>
    <dbReference type="NCBI Taxonomy" id="1817878"/>
    <lineage>
        <taxon>Bacteria</taxon>
        <taxon>Candidatus Schekmaniibacteriota</taxon>
    </lineage>
</organism>
<evidence type="ECO:0000256" key="1">
    <source>
        <dbReference type="SAM" id="SignalP"/>
    </source>
</evidence>
<name>A0A1F7RQA4_9BACT</name>
<dbReference type="Pfam" id="PF01551">
    <property type="entry name" value="Peptidase_M23"/>
    <property type="match status" value="1"/>
</dbReference>
<feature type="domain" description="M23ase beta-sheet core" evidence="2">
    <location>
        <begin position="144"/>
        <end position="232"/>
    </location>
</feature>
<dbReference type="Proteomes" id="UP000179266">
    <property type="component" value="Unassembled WGS sequence"/>
</dbReference>
<feature type="non-terminal residue" evidence="3">
    <location>
        <position position="392"/>
    </location>
</feature>
<feature type="chain" id="PRO_5009532246" description="M23ase beta-sheet core domain-containing protein" evidence="1">
    <location>
        <begin position="21"/>
        <end position="392"/>
    </location>
</feature>
<dbReference type="EMBL" id="MGDD01000255">
    <property type="protein sequence ID" value="OGL43739.1"/>
    <property type="molecule type" value="Genomic_DNA"/>
</dbReference>
<dbReference type="CDD" id="cd12797">
    <property type="entry name" value="M23_peptidase"/>
    <property type="match status" value="1"/>
</dbReference>
<gene>
    <name evidence="3" type="ORF">A2161_01825</name>
</gene>
<feature type="signal peptide" evidence="1">
    <location>
        <begin position="1"/>
        <end position="20"/>
    </location>
</feature>
<protein>
    <recommendedName>
        <fullName evidence="2">M23ase beta-sheet core domain-containing protein</fullName>
    </recommendedName>
</protein>
<comment type="caution">
    <text evidence="3">The sequence shown here is derived from an EMBL/GenBank/DDBJ whole genome shotgun (WGS) entry which is preliminary data.</text>
</comment>
<dbReference type="InterPro" id="IPR016047">
    <property type="entry name" value="M23ase_b-sheet_dom"/>
</dbReference>